<sequence>MYSRKYFMRRHLITILVLLPLGLWAQKIDHTSSYRAMENERYFRFHYDNDYFAATDENYTQGYSFELVSPKLEKNPVNYVFLKPKDVTTKYGLAIEHIGFTPNDYVSKAIQFGDRPFSSAIMLKSFAIATDTIRKRRISQGLSLGLIGPGAFGKEMQVGIHEATGNKIPGGWDNQIKNDVVVNYRIDYEKQLYNYNNLITLQAQTTVQLGTLFTNASVGFNTRLGLFNSVFSTTQHKKNFQIYAYAQPMVSVIGYDATLQGGLINTDSPYTIASNEIERLTAQFNFGLVLKTKTLYFEYTRSAITREFESGASAKWGGIRIGFTF</sequence>
<dbReference type="Pfam" id="PF09982">
    <property type="entry name" value="LpxR"/>
    <property type="match status" value="1"/>
</dbReference>
<dbReference type="AlphaFoldDB" id="A0A3D9MWX6"/>
<gene>
    <name evidence="1" type="ORF">DFQ09_104193</name>
</gene>
<proteinExistence type="predicted"/>
<dbReference type="Proteomes" id="UP000256919">
    <property type="component" value="Unassembled WGS sequence"/>
</dbReference>
<dbReference type="EMBL" id="QREI01000004">
    <property type="protein sequence ID" value="REE24422.1"/>
    <property type="molecule type" value="Genomic_DNA"/>
</dbReference>
<reference evidence="1 2" key="1">
    <citation type="submission" date="2018-07" db="EMBL/GenBank/DDBJ databases">
        <title>Genomic Encyclopedia of Type Strains, Phase III (KMG-III): the genomes of soil and plant-associated and newly described type strains.</title>
        <authorList>
            <person name="Whitman W."/>
        </authorList>
    </citation>
    <scope>NUCLEOTIDE SEQUENCE [LARGE SCALE GENOMIC DNA]</scope>
    <source>
        <strain evidence="1 2">CECT 7948</strain>
    </source>
</reference>
<dbReference type="InterPro" id="IPR037107">
    <property type="entry name" value="Put_OMP_sf"/>
</dbReference>
<accession>A0A3D9MWX6</accession>
<keyword evidence="2" id="KW-1185">Reference proteome</keyword>
<dbReference type="Gene3D" id="2.40.128.140">
    <property type="entry name" value="Outer membrane protein"/>
    <property type="match status" value="1"/>
</dbReference>
<organism evidence="1 2">
    <name type="scientific">Winogradskyella pacifica</name>
    <dbReference type="NCBI Taxonomy" id="664642"/>
    <lineage>
        <taxon>Bacteria</taxon>
        <taxon>Pseudomonadati</taxon>
        <taxon>Bacteroidota</taxon>
        <taxon>Flavobacteriia</taxon>
        <taxon>Flavobacteriales</taxon>
        <taxon>Flavobacteriaceae</taxon>
        <taxon>Winogradskyella</taxon>
    </lineage>
</organism>
<evidence type="ECO:0008006" key="3">
    <source>
        <dbReference type="Google" id="ProtNLM"/>
    </source>
</evidence>
<name>A0A3D9MWX6_9FLAO</name>
<evidence type="ECO:0000313" key="2">
    <source>
        <dbReference type="Proteomes" id="UP000256919"/>
    </source>
</evidence>
<comment type="caution">
    <text evidence="1">The sequence shown here is derived from an EMBL/GenBank/DDBJ whole genome shotgun (WGS) entry which is preliminary data.</text>
</comment>
<protein>
    <recommendedName>
        <fullName evidence="3">Lipid A deacylase LpxR family protein</fullName>
    </recommendedName>
</protein>
<evidence type="ECO:0000313" key="1">
    <source>
        <dbReference type="EMBL" id="REE24422.1"/>
    </source>
</evidence>
<dbReference type="InterPro" id="IPR018707">
    <property type="entry name" value="LpxR"/>
</dbReference>